<reference evidence="1" key="1">
    <citation type="submission" date="2020-04" db="EMBL/GenBank/DDBJ databases">
        <title>A chromosome-scale assembly and high-density genetic map of the yellow drum (Nibea albiflora) genome.</title>
        <authorList>
            <person name="Xu D."/>
            <person name="Zhang W."/>
            <person name="Chen R."/>
            <person name="Tan P."/>
            <person name="Wang L."/>
            <person name="Song H."/>
            <person name="Tian L."/>
            <person name="Zhu Q."/>
            <person name="Wang B."/>
        </authorList>
    </citation>
    <scope>NUCLEOTIDE SEQUENCE</scope>
    <source>
        <strain evidence="1">ZJHYS-2018</strain>
    </source>
</reference>
<comment type="caution">
    <text evidence="1">The sequence shown here is derived from an EMBL/GenBank/DDBJ whole genome shotgun (WGS) entry which is preliminary data.</text>
</comment>
<gene>
    <name evidence="1" type="ORF">GBF38_009704</name>
</gene>
<evidence type="ECO:0000313" key="2">
    <source>
        <dbReference type="Proteomes" id="UP000805704"/>
    </source>
</evidence>
<accession>A0ACB7F808</accession>
<name>A0ACB7F808_NIBAL</name>
<evidence type="ECO:0000313" key="1">
    <source>
        <dbReference type="EMBL" id="KAG8010583.1"/>
    </source>
</evidence>
<protein>
    <submittedName>
        <fullName evidence="1">Uncharacterized protein</fullName>
    </submittedName>
</protein>
<proteinExistence type="predicted"/>
<dbReference type="EMBL" id="CM024803">
    <property type="protein sequence ID" value="KAG8010583.1"/>
    <property type="molecule type" value="Genomic_DNA"/>
</dbReference>
<sequence length="72" mass="8111">MFTLVVVGLHAMLGRCERRFALLSHSQLTGKFLLVGATERSSSSVLLLTSELFETRRSACSQQQQQQQQSRQ</sequence>
<keyword evidence="2" id="KW-1185">Reference proteome</keyword>
<organism evidence="1 2">
    <name type="scientific">Nibea albiflora</name>
    <name type="common">Yellow drum</name>
    <name type="synonym">Corvina albiflora</name>
    <dbReference type="NCBI Taxonomy" id="240163"/>
    <lineage>
        <taxon>Eukaryota</taxon>
        <taxon>Metazoa</taxon>
        <taxon>Chordata</taxon>
        <taxon>Craniata</taxon>
        <taxon>Vertebrata</taxon>
        <taxon>Euteleostomi</taxon>
        <taxon>Actinopterygii</taxon>
        <taxon>Neopterygii</taxon>
        <taxon>Teleostei</taxon>
        <taxon>Neoteleostei</taxon>
        <taxon>Acanthomorphata</taxon>
        <taxon>Eupercaria</taxon>
        <taxon>Sciaenidae</taxon>
        <taxon>Nibea</taxon>
    </lineage>
</organism>
<dbReference type="Proteomes" id="UP000805704">
    <property type="component" value="Chromosome 15"/>
</dbReference>